<name>A0ABQ4C6E7_9ACTN</name>
<evidence type="ECO:0000313" key="2">
    <source>
        <dbReference type="Proteomes" id="UP000624325"/>
    </source>
</evidence>
<sequence length="125" mass="13710">MDDILGDDPLVDGMTIAVRYRRDFVVTDAARFLATARRHYRDLHPEATEAEAEEQVTAAADAIYVLLEHAGLIGDAADARLAEHGDAGLRLGGWRSQVTFDEPEPLRAGYDCLRTGDVFALPADR</sequence>
<comment type="caution">
    <text evidence="1">The sequence shown here is derived from an EMBL/GenBank/DDBJ whole genome shotgun (WGS) entry which is preliminary data.</text>
</comment>
<keyword evidence="2" id="KW-1185">Reference proteome</keyword>
<dbReference type="RefSeq" id="WP_203704815.1">
    <property type="nucleotide sequence ID" value="NZ_BAAALU010000029.1"/>
</dbReference>
<gene>
    <name evidence="1" type="ORF">Air01nite_44490</name>
</gene>
<accession>A0ABQ4C6E7</accession>
<evidence type="ECO:0000313" key="1">
    <source>
        <dbReference type="EMBL" id="GIF58354.1"/>
    </source>
</evidence>
<protein>
    <submittedName>
        <fullName evidence="1">Uncharacterized protein</fullName>
    </submittedName>
</protein>
<dbReference type="Proteomes" id="UP000624325">
    <property type="component" value="Unassembled WGS sequence"/>
</dbReference>
<proteinExistence type="predicted"/>
<dbReference type="EMBL" id="BONC01000032">
    <property type="protein sequence ID" value="GIF58354.1"/>
    <property type="molecule type" value="Genomic_DNA"/>
</dbReference>
<organism evidence="1 2">
    <name type="scientific">Asanoa iriomotensis</name>
    <dbReference type="NCBI Taxonomy" id="234613"/>
    <lineage>
        <taxon>Bacteria</taxon>
        <taxon>Bacillati</taxon>
        <taxon>Actinomycetota</taxon>
        <taxon>Actinomycetes</taxon>
        <taxon>Micromonosporales</taxon>
        <taxon>Micromonosporaceae</taxon>
        <taxon>Asanoa</taxon>
    </lineage>
</organism>
<reference evidence="1 2" key="1">
    <citation type="submission" date="2021-01" db="EMBL/GenBank/DDBJ databases">
        <title>Whole genome shotgun sequence of Asanoa iriomotensis NBRC 100142.</title>
        <authorList>
            <person name="Komaki H."/>
            <person name="Tamura T."/>
        </authorList>
    </citation>
    <scope>NUCLEOTIDE SEQUENCE [LARGE SCALE GENOMIC DNA]</scope>
    <source>
        <strain evidence="1 2">NBRC 100142</strain>
    </source>
</reference>